<evidence type="ECO:0000313" key="2">
    <source>
        <dbReference type="Proteomes" id="UP000645007"/>
    </source>
</evidence>
<dbReference type="PIRSF" id="PIRSF018637">
    <property type="entry name" value="TrmK"/>
    <property type="match status" value="1"/>
</dbReference>
<reference evidence="1 2" key="1">
    <citation type="submission" date="2020-06" db="EMBL/GenBank/DDBJ databases">
        <title>Limosilactobacillus sp. nov.</title>
        <authorList>
            <person name="Ksiezarek M."/>
            <person name="Goncalves Ribeiro T."/>
            <person name="Rocha J."/>
            <person name="Grosso F."/>
            <person name="Peixe L."/>
        </authorList>
    </citation>
    <scope>NUCLEOTIDE SEQUENCE [LARGE SCALE GENOMIC DNA]</scope>
    <source>
        <strain evidence="2">c9Ua_26_M</strain>
    </source>
</reference>
<name>A0ABR8ZJK9_9LACO</name>
<dbReference type="SUPFAM" id="SSF53335">
    <property type="entry name" value="S-adenosyl-L-methionine-dependent methyltransferases"/>
    <property type="match status" value="1"/>
</dbReference>
<dbReference type="Proteomes" id="UP000645007">
    <property type="component" value="Unassembled WGS sequence"/>
</dbReference>
<sequence>MLRGNGIVDAQNLSQRLTTVAKFVPQGARVADIGSDHGYLPAALALQGQIEYAVAGEVVRGPYENAVSEIKKLDLAKIIQARLADGLAAIKDSDRIDTITIAGIGGALITQILDAHPEKLIGVTRLILQPNVGEARLREWLMNHQFQIMAERMVAEDGHIYEVIVAEPSIVPFRYSKYELTFGPFLLEQRSPVFAQKWQNELQRQENVLQQIKRASKPPVAKIKQQEKYISLIREVLN</sequence>
<dbReference type="InterPro" id="IPR006901">
    <property type="entry name" value="TrmK"/>
</dbReference>
<organism evidence="1 2">
    <name type="scientific">Limosilactobacillus urinaemulieris</name>
    <dbReference type="NCBI Taxonomy" id="2742600"/>
    <lineage>
        <taxon>Bacteria</taxon>
        <taxon>Bacillati</taxon>
        <taxon>Bacillota</taxon>
        <taxon>Bacilli</taxon>
        <taxon>Lactobacillales</taxon>
        <taxon>Lactobacillaceae</taxon>
        <taxon>Limosilactobacillus</taxon>
    </lineage>
</organism>
<dbReference type="Gene3D" id="1.10.287.1890">
    <property type="match status" value="1"/>
</dbReference>
<dbReference type="PANTHER" id="PTHR38451">
    <property type="entry name" value="TRNA (ADENINE(22)-N(1))-METHYLTRANSFERASE"/>
    <property type="match status" value="1"/>
</dbReference>
<dbReference type="Gene3D" id="3.40.50.150">
    <property type="entry name" value="Vaccinia Virus protein VP39"/>
    <property type="match status" value="1"/>
</dbReference>
<dbReference type="PANTHER" id="PTHR38451:SF1">
    <property type="entry name" value="TRNA (ADENINE(22)-N(1))-METHYLTRANSFERASE"/>
    <property type="match status" value="1"/>
</dbReference>
<comment type="caution">
    <text evidence="1">The sequence shown here is derived from an EMBL/GenBank/DDBJ whole genome shotgun (WGS) entry which is preliminary data.</text>
</comment>
<dbReference type="EMBL" id="JABUXR010000006">
    <property type="protein sequence ID" value="MBD8085478.1"/>
    <property type="molecule type" value="Genomic_DNA"/>
</dbReference>
<dbReference type="Pfam" id="PF04816">
    <property type="entry name" value="TrmK"/>
    <property type="match status" value="1"/>
</dbReference>
<gene>
    <name evidence="1" type="ORF">HUK45_04325</name>
</gene>
<protein>
    <submittedName>
        <fullName evidence="1">tRNA (Adenine-N(1))-methyltransferase</fullName>
    </submittedName>
</protein>
<evidence type="ECO:0000313" key="1">
    <source>
        <dbReference type="EMBL" id="MBD8085478.1"/>
    </source>
</evidence>
<proteinExistence type="predicted"/>
<accession>A0ABR8ZJK9</accession>
<keyword evidence="2" id="KW-1185">Reference proteome</keyword>
<dbReference type="InterPro" id="IPR029063">
    <property type="entry name" value="SAM-dependent_MTases_sf"/>
</dbReference>